<dbReference type="InterPro" id="IPR023631">
    <property type="entry name" value="Amidase_dom"/>
</dbReference>
<dbReference type="Gene3D" id="3.90.1300.10">
    <property type="entry name" value="Amidase signature (AS) domain"/>
    <property type="match status" value="1"/>
</dbReference>
<proteinExistence type="predicted"/>
<dbReference type="OrthoDB" id="9811471at2"/>
<name>A0A0G4JYP4_9GAMM</name>
<dbReference type="NCBIfam" id="NF005686">
    <property type="entry name" value="PRK07486.1"/>
    <property type="match status" value="1"/>
</dbReference>
<keyword evidence="3" id="KW-1185">Reference proteome</keyword>
<dbReference type="InterPro" id="IPR000120">
    <property type="entry name" value="Amidase"/>
</dbReference>
<evidence type="ECO:0000259" key="1">
    <source>
        <dbReference type="Pfam" id="PF01425"/>
    </source>
</evidence>
<dbReference type="AlphaFoldDB" id="A0A0G4JYP4"/>
<gene>
    <name evidence="2" type="ORF">BN1221_03314</name>
</gene>
<dbReference type="SUPFAM" id="SSF75304">
    <property type="entry name" value="Amidase signature (AS) enzymes"/>
    <property type="match status" value="1"/>
</dbReference>
<evidence type="ECO:0000313" key="3">
    <source>
        <dbReference type="Proteomes" id="UP000044377"/>
    </source>
</evidence>
<dbReference type="EMBL" id="CGIG01000001">
    <property type="protein sequence ID" value="CPR18627.1"/>
    <property type="molecule type" value="Genomic_DNA"/>
</dbReference>
<protein>
    <submittedName>
        <fullName evidence="2">Putative amidase</fullName>
    </submittedName>
</protein>
<evidence type="ECO:0000313" key="2">
    <source>
        <dbReference type="EMBL" id="CPR18627.1"/>
    </source>
</evidence>
<organism evidence="2 3">
    <name type="scientific">Brenneria goodwinii</name>
    <dbReference type="NCBI Taxonomy" id="1109412"/>
    <lineage>
        <taxon>Bacteria</taxon>
        <taxon>Pseudomonadati</taxon>
        <taxon>Pseudomonadota</taxon>
        <taxon>Gammaproteobacteria</taxon>
        <taxon>Enterobacterales</taxon>
        <taxon>Pectobacteriaceae</taxon>
        <taxon>Brenneria</taxon>
    </lineage>
</organism>
<dbReference type="Proteomes" id="UP000044377">
    <property type="component" value="Unassembled WGS sequence"/>
</dbReference>
<dbReference type="PANTHER" id="PTHR11895:SF76">
    <property type="entry name" value="INDOLEACETAMIDE HYDROLASE"/>
    <property type="match status" value="1"/>
</dbReference>
<dbReference type="PANTHER" id="PTHR11895">
    <property type="entry name" value="TRANSAMIDASE"/>
    <property type="match status" value="1"/>
</dbReference>
<sequence length="491" mass="53180">MLSYSTNNISHDEAAGIVDLSALALAERIRTATLSCREVMEAYLAHIDRFNPRINAIVSRVESAELLAQADRCDAELAQGHYRGILHGMPQAPKDLAAVKGMVTSMGSPIFKHQVPARDGLSIERIRAAGAIFIGRTNTSEFGLGSHSYNSVHGVTRNPWDPDRSAGGSSGGAGAALAARMLPVADGSDMMGSLRNPAAFNNVFGMRPSQGRVPYGLGGELFFQQLSTEGAMARTIPDVAMMLQLISGPDPRIPLSLRSKPEDFSLSLTRDVSGVRIGWLGDLDGYLPMERDVLTTCAEALTTFADIGCQVSAAALSMSAEELWNSWVTLRSFLISGNLAACYDDKDKRALLKPEAIWEIEQGLALSSRDIYRASVIRSAWYRRLLDMFTQYDFLAIPSSQVAPFPVEQHWPSQIGDRQMDTYHRWMEVVILASLAGAPALSVPAGFTAAGLPVGLQIIGPPQADFSVLQLGQAYDRASGWSQRKPVLSDH</sequence>
<dbReference type="GO" id="GO:0003824">
    <property type="term" value="F:catalytic activity"/>
    <property type="evidence" value="ECO:0007669"/>
    <property type="project" value="InterPro"/>
</dbReference>
<reference evidence="3" key="1">
    <citation type="submission" date="2015-01" db="EMBL/GenBank/DDBJ databases">
        <authorList>
            <person name="Paterson Steve"/>
        </authorList>
    </citation>
    <scope>NUCLEOTIDE SEQUENCE [LARGE SCALE GENOMIC DNA]</scope>
    <source>
        <strain evidence="3">OBR1</strain>
    </source>
</reference>
<accession>A0A0G4JYP4</accession>
<feature type="domain" description="Amidase" evidence="1">
    <location>
        <begin position="38"/>
        <end position="469"/>
    </location>
</feature>
<dbReference type="Pfam" id="PF01425">
    <property type="entry name" value="Amidase"/>
    <property type="match status" value="1"/>
</dbReference>
<dbReference type="InterPro" id="IPR036928">
    <property type="entry name" value="AS_sf"/>
</dbReference>
<dbReference type="STRING" id="1109412.BN1221_03314"/>